<accession>A0A9K3EAL0</accession>
<dbReference type="Gramene" id="mRNA:HanXRQr2_Chr14g0650381">
    <property type="protein sequence ID" value="mRNA:HanXRQr2_Chr14g0650381"/>
    <property type="gene ID" value="HanXRQr2_Chr14g0650381"/>
</dbReference>
<organism evidence="1 2">
    <name type="scientific">Helianthus annuus</name>
    <name type="common">Common sunflower</name>
    <dbReference type="NCBI Taxonomy" id="4232"/>
    <lineage>
        <taxon>Eukaryota</taxon>
        <taxon>Viridiplantae</taxon>
        <taxon>Streptophyta</taxon>
        <taxon>Embryophyta</taxon>
        <taxon>Tracheophyta</taxon>
        <taxon>Spermatophyta</taxon>
        <taxon>Magnoliopsida</taxon>
        <taxon>eudicotyledons</taxon>
        <taxon>Gunneridae</taxon>
        <taxon>Pentapetalae</taxon>
        <taxon>asterids</taxon>
        <taxon>campanulids</taxon>
        <taxon>Asterales</taxon>
        <taxon>Asteraceae</taxon>
        <taxon>Asteroideae</taxon>
        <taxon>Heliantheae alliance</taxon>
        <taxon>Heliantheae</taxon>
        <taxon>Helianthus</taxon>
    </lineage>
</organism>
<reference evidence="1" key="1">
    <citation type="journal article" date="2017" name="Nature">
        <title>The sunflower genome provides insights into oil metabolism, flowering and Asterid evolution.</title>
        <authorList>
            <person name="Badouin H."/>
            <person name="Gouzy J."/>
            <person name="Grassa C.J."/>
            <person name="Murat F."/>
            <person name="Staton S.E."/>
            <person name="Cottret L."/>
            <person name="Lelandais-Briere C."/>
            <person name="Owens G.L."/>
            <person name="Carrere S."/>
            <person name="Mayjonade B."/>
            <person name="Legrand L."/>
            <person name="Gill N."/>
            <person name="Kane N.C."/>
            <person name="Bowers J.E."/>
            <person name="Hubner S."/>
            <person name="Bellec A."/>
            <person name="Berard A."/>
            <person name="Berges H."/>
            <person name="Blanchet N."/>
            <person name="Boniface M.C."/>
            <person name="Brunel D."/>
            <person name="Catrice O."/>
            <person name="Chaidir N."/>
            <person name="Claudel C."/>
            <person name="Donnadieu C."/>
            <person name="Faraut T."/>
            <person name="Fievet G."/>
            <person name="Helmstetter N."/>
            <person name="King M."/>
            <person name="Knapp S.J."/>
            <person name="Lai Z."/>
            <person name="Le Paslier M.C."/>
            <person name="Lippi Y."/>
            <person name="Lorenzon L."/>
            <person name="Mandel J.R."/>
            <person name="Marage G."/>
            <person name="Marchand G."/>
            <person name="Marquand E."/>
            <person name="Bret-Mestries E."/>
            <person name="Morien E."/>
            <person name="Nambeesan S."/>
            <person name="Nguyen T."/>
            <person name="Pegot-Espagnet P."/>
            <person name="Pouilly N."/>
            <person name="Raftis F."/>
            <person name="Sallet E."/>
            <person name="Schiex T."/>
            <person name="Thomas J."/>
            <person name="Vandecasteele C."/>
            <person name="Vares D."/>
            <person name="Vear F."/>
            <person name="Vautrin S."/>
            <person name="Crespi M."/>
            <person name="Mangin B."/>
            <person name="Burke J.M."/>
            <person name="Salse J."/>
            <person name="Munos S."/>
            <person name="Vincourt P."/>
            <person name="Rieseberg L.H."/>
            <person name="Langlade N.B."/>
        </authorList>
    </citation>
    <scope>NUCLEOTIDE SEQUENCE</scope>
    <source>
        <tissue evidence="1">Leaves</tissue>
    </source>
</reference>
<keyword evidence="2" id="KW-1185">Reference proteome</keyword>
<protein>
    <submittedName>
        <fullName evidence="1">Uncharacterized protein</fullName>
    </submittedName>
</protein>
<sequence>MDYPYCYQFNLNSGQNLSYDEFVQICVEGCANRDLGLDLAKVLDDFGSVIVLGVFFSMYESGSSIKGVYFLFGKIIDYLAVNQDQRWKETSAKQSNGSSSP</sequence>
<evidence type="ECO:0000313" key="1">
    <source>
        <dbReference type="EMBL" id="KAF5769619.1"/>
    </source>
</evidence>
<evidence type="ECO:0000313" key="2">
    <source>
        <dbReference type="Proteomes" id="UP000215914"/>
    </source>
</evidence>
<reference evidence="1" key="2">
    <citation type="submission" date="2020-06" db="EMBL/GenBank/DDBJ databases">
        <title>Helianthus annuus Genome sequencing and assembly Release 2.</title>
        <authorList>
            <person name="Gouzy J."/>
            <person name="Langlade N."/>
            <person name="Munos S."/>
        </authorList>
    </citation>
    <scope>NUCLEOTIDE SEQUENCE</scope>
    <source>
        <tissue evidence="1">Leaves</tissue>
    </source>
</reference>
<dbReference type="Proteomes" id="UP000215914">
    <property type="component" value="Unassembled WGS sequence"/>
</dbReference>
<name>A0A9K3EAL0_HELAN</name>
<dbReference type="AlphaFoldDB" id="A0A9K3EAL0"/>
<dbReference type="EMBL" id="MNCJ02000329">
    <property type="protein sequence ID" value="KAF5769619.1"/>
    <property type="molecule type" value="Genomic_DNA"/>
</dbReference>
<gene>
    <name evidence="1" type="ORF">HanXRQr2_Chr14g0650381</name>
</gene>
<comment type="caution">
    <text evidence="1">The sequence shown here is derived from an EMBL/GenBank/DDBJ whole genome shotgun (WGS) entry which is preliminary data.</text>
</comment>
<proteinExistence type="predicted"/>